<evidence type="ECO:0000313" key="1">
    <source>
        <dbReference type="EMBL" id="MDI3235988.1"/>
    </source>
</evidence>
<evidence type="ECO:0000313" key="2">
    <source>
        <dbReference type="Proteomes" id="UP001243286"/>
    </source>
</evidence>
<keyword evidence="2" id="KW-1185">Reference proteome</keyword>
<comment type="caution">
    <text evidence="1">The sequence shown here is derived from an EMBL/GenBank/DDBJ whole genome shotgun (WGS) entry which is preliminary data.</text>
</comment>
<dbReference type="Proteomes" id="UP001243286">
    <property type="component" value="Unassembled WGS sequence"/>
</dbReference>
<organism evidence="1 2">
    <name type="scientific">Exiguobacterium antarcticum</name>
    <dbReference type="NCBI Taxonomy" id="132920"/>
    <lineage>
        <taxon>Bacteria</taxon>
        <taxon>Bacillati</taxon>
        <taxon>Bacillota</taxon>
        <taxon>Bacilli</taxon>
        <taxon>Bacillales</taxon>
        <taxon>Bacillales Family XII. Incertae Sedis</taxon>
        <taxon>Exiguobacterium</taxon>
    </lineage>
</organism>
<gene>
    <name evidence="1" type="ORF">QK289_13305</name>
</gene>
<proteinExistence type="predicted"/>
<name>A0ABT6R4V3_9BACL</name>
<reference evidence="1 2" key="1">
    <citation type="submission" date="2023-04" db="EMBL/GenBank/DDBJ databases">
        <title>Antarctic isolates genomes.</title>
        <authorList>
            <person name="Dimov S.G."/>
        </authorList>
    </citation>
    <scope>NUCLEOTIDE SEQUENCE [LARGE SCALE GENOMIC DNA]</scope>
    <source>
        <strain evidence="1 2">AL19</strain>
    </source>
</reference>
<protein>
    <submittedName>
        <fullName evidence="1">Uncharacterized protein</fullName>
    </submittedName>
</protein>
<dbReference type="RefSeq" id="WP_282356989.1">
    <property type="nucleotide sequence ID" value="NZ_JASBQV010000025.1"/>
</dbReference>
<sequence>MDQLSIEEYIKINQVKNHHILNELSKQGEPLVELKTYGDFYDSHGESKTKTERLFRVTCKSAKEIIGNVVKTMRSDLDEWTYDETWIVYRIAKDKKLLISEKMI</sequence>
<accession>A0ABT6R4V3</accession>
<dbReference type="EMBL" id="JASBQV010000025">
    <property type="protein sequence ID" value="MDI3235988.1"/>
    <property type="molecule type" value="Genomic_DNA"/>
</dbReference>